<dbReference type="GO" id="GO:0003700">
    <property type="term" value="F:DNA-binding transcription factor activity"/>
    <property type="evidence" value="ECO:0007669"/>
    <property type="project" value="InterPro"/>
</dbReference>
<name>A0A3M0MHI7_9RHOB</name>
<dbReference type="PROSITE" id="PS50931">
    <property type="entry name" value="HTH_LYSR"/>
    <property type="match status" value="1"/>
</dbReference>
<dbReference type="AlphaFoldDB" id="A0A3M0MHI7"/>
<dbReference type="Pfam" id="PF00126">
    <property type="entry name" value="HTH_1"/>
    <property type="match status" value="1"/>
</dbReference>
<proteinExistence type="inferred from homology"/>
<comment type="similarity">
    <text evidence="1">Belongs to the LysR transcriptional regulatory family.</text>
</comment>
<accession>A0A3M0MHI7</accession>
<evidence type="ECO:0000313" key="6">
    <source>
        <dbReference type="EMBL" id="RMC37202.1"/>
    </source>
</evidence>
<evidence type="ECO:0000259" key="5">
    <source>
        <dbReference type="PROSITE" id="PS50931"/>
    </source>
</evidence>
<dbReference type="Pfam" id="PF03466">
    <property type="entry name" value="LysR_substrate"/>
    <property type="match status" value="1"/>
</dbReference>
<dbReference type="InterPro" id="IPR036388">
    <property type="entry name" value="WH-like_DNA-bd_sf"/>
</dbReference>
<evidence type="ECO:0000313" key="7">
    <source>
        <dbReference type="Proteomes" id="UP000273516"/>
    </source>
</evidence>
<dbReference type="SUPFAM" id="SSF46785">
    <property type="entry name" value="Winged helix' DNA-binding domain"/>
    <property type="match status" value="1"/>
</dbReference>
<keyword evidence="4" id="KW-0804">Transcription</keyword>
<dbReference type="PANTHER" id="PTHR30427">
    <property type="entry name" value="TRANSCRIPTIONAL ACTIVATOR PROTEIN LYSR"/>
    <property type="match status" value="1"/>
</dbReference>
<keyword evidence="3" id="KW-0238">DNA-binding</keyword>
<dbReference type="Proteomes" id="UP000273516">
    <property type="component" value="Unassembled WGS sequence"/>
</dbReference>
<evidence type="ECO:0000256" key="4">
    <source>
        <dbReference type="ARBA" id="ARBA00023163"/>
    </source>
</evidence>
<dbReference type="Gene3D" id="3.40.190.290">
    <property type="match status" value="1"/>
</dbReference>
<sequence>MRYRQIEAFHAMMISGSTVRAAELMGITQPAVSRLIAELEQSVRFALFDRVRGRLVATPEARLFFREVEASFKGLDRLRATAASIRDYGEGSLRIGCFAAGSTDLAPAAIRAFRVRNPRIRLTMHVTWSSAIRDGVVDGNYDIGLAADEIDSSGLDTQQFSNMSGLIAMPADHPLNRLRQIEPQHLRGVPLLGLVPEDRARQRLDTLLDQAGIEPQYVVETPNSATICALATSGDAVGLVNPMVTGSFRHAGIVFRPFEPKVTFRALLLFPPNTQKSQLVKDFVSELLKQRNSFKM</sequence>
<dbReference type="PANTHER" id="PTHR30427:SF1">
    <property type="entry name" value="TRANSCRIPTIONAL ACTIVATOR PROTEIN LYSR"/>
    <property type="match status" value="1"/>
</dbReference>
<dbReference type="SUPFAM" id="SSF53850">
    <property type="entry name" value="Periplasmic binding protein-like II"/>
    <property type="match status" value="1"/>
</dbReference>
<gene>
    <name evidence="6" type="ORF">C9E81_00070</name>
</gene>
<dbReference type="InterPro" id="IPR000847">
    <property type="entry name" value="LysR_HTH_N"/>
</dbReference>
<organism evidence="6 7">
    <name type="scientific">Paracoccus alkanivorans</name>
    <dbReference type="NCBI Taxonomy" id="2116655"/>
    <lineage>
        <taxon>Bacteria</taxon>
        <taxon>Pseudomonadati</taxon>
        <taxon>Pseudomonadota</taxon>
        <taxon>Alphaproteobacteria</taxon>
        <taxon>Rhodobacterales</taxon>
        <taxon>Paracoccaceae</taxon>
        <taxon>Paracoccus</taxon>
    </lineage>
</organism>
<evidence type="ECO:0000256" key="2">
    <source>
        <dbReference type="ARBA" id="ARBA00023015"/>
    </source>
</evidence>
<dbReference type="GO" id="GO:0010628">
    <property type="term" value="P:positive regulation of gene expression"/>
    <property type="evidence" value="ECO:0007669"/>
    <property type="project" value="TreeGrafter"/>
</dbReference>
<reference evidence="6 7" key="1">
    <citation type="submission" date="2018-07" db="EMBL/GenBank/DDBJ databases">
        <authorList>
            <person name="Zhang Y."/>
            <person name="Wang L."/>
            <person name="Ma S."/>
        </authorList>
    </citation>
    <scope>NUCLEOTIDE SEQUENCE [LARGE SCALE GENOMIC DNA]</scope>
    <source>
        <strain evidence="6 7">4-2</strain>
    </source>
</reference>
<dbReference type="GO" id="GO:0043565">
    <property type="term" value="F:sequence-specific DNA binding"/>
    <property type="evidence" value="ECO:0007669"/>
    <property type="project" value="TreeGrafter"/>
</dbReference>
<keyword evidence="7" id="KW-1185">Reference proteome</keyword>
<dbReference type="InterPro" id="IPR036390">
    <property type="entry name" value="WH_DNA-bd_sf"/>
</dbReference>
<protein>
    <submittedName>
        <fullName evidence="6">LysR family transcriptional regulator</fullName>
    </submittedName>
</protein>
<dbReference type="RefSeq" id="WP_122110298.1">
    <property type="nucleotide sequence ID" value="NZ_QOKZ01000001.1"/>
</dbReference>
<dbReference type="OrthoDB" id="7260751at2"/>
<keyword evidence="2" id="KW-0805">Transcription regulation</keyword>
<evidence type="ECO:0000256" key="1">
    <source>
        <dbReference type="ARBA" id="ARBA00009437"/>
    </source>
</evidence>
<dbReference type="InterPro" id="IPR005119">
    <property type="entry name" value="LysR_subst-bd"/>
</dbReference>
<evidence type="ECO:0000256" key="3">
    <source>
        <dbReference type="ARBA" id="ARBA00023125"/>
    </source>
</evidence>
<dbReference type="EMBL" id="QOKZ01000001">
    <property type="protein sequence ID" value="RMC37202.1"/>
    <property type="molecule type" value="Genomic_DNA"/>
</dbReference>
<feature type="domain" description="HTH lysR-type" evidence="5">
    <location>
        <begin position="1"/>
        <end position="58"/>
    </location>
</feature>
<comment type="caution">
    <text evidence="6">The sequence shown here is derived from an EMBL/GenBank/DDBJ whole genome shotgun (WGS) entry which is preliminary data.</text>
</comment>
<dbReference type="Gene3D" id="1.10.10.10">
    <property type="entry name" value="Winged helix-like DNA-binding domain superfamily/Winged helix DNA-binding domain"/>
    <property type="match status" value="1"/>
</dbReference>
<dbReference type="PRINTS" id="PR00039">
    <property type="entry name" value="HTHLYSR"/>
</dbReference>